<feature type="transmembrane region" description="Helical" evidence="1">
    <location>
        <begin position="12"/>
        <end position="33"/>
    </location>
</feature>
<dbReference type="Proteomes" id="UP001279734">
    <property type="component" value="Unassembled WGS sequence"/>
</dbReference>
<proteinExistence type="predicted"/>
<evidence type="ECO:0000313" key="2">
    <source>
        <dbReference type="EMBL" id="GMH02119.1"/>
    </source>
</evidence>
<gene>
    <name evidence="2" type="ORF">Nepgr_003958</name>
</gene>
<keyword evidence="1" id="KW-0812">Transmembrane</keyword>
<keyword evidence="1" id="KW-0472">Membrane</keyword>
<evidence type="ECO:0000256" key="1">
    <source>
        <dbReference type="SAM" id="Phobius"/>
    </source>
</evidence>
<keyword evidence="1" id="KW-1133">Transmembrane helix</keyword>
<organism evidence="2 3">
    <name type="scientific">Nepenthes gracilis</name>
    <name type="common">Slender pitcher plant</name>
    <dbReference type="NCBI Taxonomy" id="150966"/>
    <lineage>
        <taxon>Eukaryota</taxon>
        <taxon>Viridiplantae</taxon>
        <taxon>Streptophyta</taxon>
        <taxon>Embryophyta</taxon>
        <taxon>Tracheophyta</taxon>
        <taxon>Spermatophyta</taxon>
        <taxon>Magnoliopsida</taxon>
        <taxon>eudicotyledons</taxon>
        <taxon>Gunneridae</taxon>
        <taxon>Pentapetalae</taxon>
        <taxon>Caryophyllales</taxon>
        <taxon>Nepenthaceae</taxon>
        <taxon>Nepenthes</taxon>
    </lineage>
</organism>
<dbReference type="AlphaFoldDB" id="A0AAD3S0K9"/>
<feature type="transmembrane region" description="Helical" evidence="1">
    <location>
        <begin position="39"/>
        <end position="67"/>
    </location>
</feature>
<comment type="caution">
    <text evidence="2">The sequence shown here is derived from an EMBL/GenBank/DDBJ whole genome shotgun (WGS) entry which is preliminary data.</text>
</comment>
<keyword evidence="3" id="KW-1185">Reference proteome</keyword>
<dbReference type="EMBL" id="BSYO01000003">
    <property type="protein sequence ID" value="GMH02119.1"/>
    <property type="molecule type" value="Genomic_DNA"/>
</dbReference>
<reference evidence="2" key="1">
    <citation type="submission" date="2023-05" db="EMBL/GenBank/DDBJ databases">
        <title>Nepenthes gracilis genome sequencing.</title>
        <authorList>
            <person name="Fukushima K."/>
        </authorList>
    </citation>
    <scope>NUCLEOTIDE SEQUENCE</scope>
    <source>
        <strain evidence="2">SING2019-196</strain>
    </source>
</reference>
<accession>A0AAD3S0K9</accession>
<protein>
    <submittedName>
        <fullName evidence="2">Uncharacterized protein</fullName>
    </submittedName>
</protein>
<evidence type="ECO:0000313" key="3">
    <source>
        <dbReference type="Proteomes" id="UP001279734"/>
    </source>
</evidence>
<name>A0AAD3S0K9_NEPGR</name>
<sequence>MLPLGYSYPRRFGHVAPGRCLSVVFETTFFSFLAHTEDFIVVSCFVYSLVALVLFELATPMLLVIMLEACCSRLS</sequence>